<organism evidence="2 3">
    <name type="scientific">Arcicella rosea</name>
    <dbReference type="NCBI Taxonomy" id="502909"/>
    <lineage>
        <taxon>Bacteria</taxon>
        <taxon>Pseudomonadati</taxon>
        <taxon>Bacteroidota</taxon>
        <taxon>Cytophagia</taxon>
        <taxon>Cytophagales</taxon>
        <taxon>Flectobacillaceae</taxon>
        <taxon>Arcicella</taxon>
    </lineage>
</organism>
<evidence type="ECO:0000313" key="3">
    <source>
        <dbReference type="Proteomes" id="UP000524404"/>
    </source>
</evidence>
<dbReference type="Proteomes" id="UP000524404">
    <property type="component" value="Unassembled WGS sequence"/>
</dbReference>
<dbReference type="EMBL" id="JACHKT010000011">
    <property type="protein sequence ID" value="MBB6003232.1"/>
    <property type="molecule type" value="Genomic_DNA"/>
</dbReference>
<evidence type="ECO:0000256" key="1">
    <source>
        <dbReference type="SAM" id="MobiDB-lite"/>
    </source>
</evidence>
<keyword evidence="3" id="KW-1185">Reference proteome</keyword>
<evidence type="ECO:0000313" key="2">
    <source>
        <dbReference type="EMBL" id="MBB6003232.1"/>
    </source>
</evidence>
<comment type="caution">
    <text evidence="2">The sequence shown here is derived from an EMBL/GenBank/DDBJ whole genome shotgun (WGS) entry which is preliminary data.</text>
</comment>
<sequence length="246" mass="27466">MSTTTETGHAINVRNFFDLINVCKAFGSQYQPSKTAIQIPALEVTLAQAQTALNEVIKYNTAYNVAINARFELFKNNKTLATRLVNAFENSDAPTETKKDLKGFNRKLQGKKASERKNKDIEEDAQNPKTKTVSSIQLSYTNQVEHLRALLSILSSETSYAPNEVALQVNTIQELLTNQMAANEQVSSCFVAISNARLTRDRILYGAETGLCSLSLHVKKYVKSIFGSTSQEYKQLSRITFNVIKK</sequence>
<feature type="region of interest" description="Disordered" evidence="1">
    <location>
        <begin position="91"/>
        <end position="128"/>
    </location>
</feature>
<dbReference type="AlphaFoldDB" id="A0A841EIG4"/>
<name>A0A841EIG4_9BACT</name>
<proteinExistence type="predicted"/>
<dbReference type="RefSeq" id="WP_184133561.1">
    <property type="nucleotide sequence ID" value="NZ_JACHKT010000011.1"/>
</dbReference>
<reference evidence="2 3" key="1">
    <citation type="submission" date="2020-08" db="EMBL/GenBank/DDBJ databases">
        <title>Functional genomics of gut bacteria from endangered species of beetles.</title>
        <authorList>
            <person name="Carlos-Shanley C."/>
        </authorList>
    </citation>
    <scope>NUCLEOTIDE SEQUENCE [LARGE SCALE GENOMIC DNA]</scope>
    <source>
        <strain evidence="2 3">S00070</strain>
    </source>
</reference>
<gene>
    <name evidence="2" type="ORF">HNP25_001885</name>
</gene>
<protein>
    <submittedName>
        <fullName evidence="2">Uncharacterized protein</fullName>
    </submittedName>
</protein>
<accession>A0A841EIG4</accession>